<protein>
    <submittedName>
        <fullName evidence="2">Putative secreted protein</fullName>
    </submittedName>
</protein>
<organism evidence="2">
    <name type="scientific">Anopheles darlingi</name>
    <name type="common">Mosquito</name>
    <dbReference type="NCBI Taxonomy" id="43151"/>
    <lineage>
        <taxon>Eukaryota</taxon>
        <taxon>Metazoa</taxon>
        <taxon>Ecdysozoa</taxon>
        <taxon>Arthropoda</taxon>
        <taxon>Hexapoda</taxon>
        <taxon>Insecta</taxon>
        <taxon>Pterygota</taxon>
        <taxon>Neoptera</taxon>
        <taxon>Endopterygota</taxon>
        <taxon>Diptera</taxon>
        <taxon>Nematocera</taxon>
        <taxon>Culicoidea</taxon>
        <taxon>Culicidae</taxon>
        <taxon>Anophelinae</taxon>
        <taxon>Anopheles</taxon>
    </lineage>
</organism>
<accession>A0A2M4D541</accession>
<evidence type="ECO:0000313" key="2">
    <source>
        <dbReference type="EMBL" id="MBW72673.1"/>
    </source>
</evidence>
<keyword evidence="1" id="KW-0472">Membrane</keyword>
<feature type="transmembrane region" description="Helical" evidence="1">
    <location>
        <begin position="6"/>
        <end position="29"/>
    </location>
</feature>
<keyword evidence="1" id="KW-0812">Transmembrane</keyword>
<proteinExistence type="predicted"/>
<dbReference type="EMBL" id="GGFL01008495">
    <property type="protein sequence ID" value="MBW72673.1"/>
    <property type="molecule type" value="Transcribed_RNA"/>
</dbReference>
<dbReference type="AlphaFoldDB" id="A0A2M4D541"/>
<reference evidence="2" key="1">
    <citation type="submission" date="2018-01" db="EMBL/GenBank/DDBJ databases">
        <title>An insight into the sialome of Amazonian anophelines.</title>
        <authorList>
            <person name="Ribeiro J.M."/>
            <person name="Scarpassa V."/>
            <person name="Calvo E."/>
        </authorList>
    </citation>
    <scope>NUCLEOTIDE SEQUENCE</scope>
</reference>
<name>A0A2M4D541_ANODA</name>
<evidence type="ECO:0000256" key="1">
    <source>
        <dbReference type="SAM" id="Phobius"/>
    </source>
</evidence>
<keyword evidence="1" id="KW-1133">Transmembrane helix</keyword>
<sequence length="88" mass="9836">MCLGQHLPQLFAIFIRLCAWATAVTLVPLRGGHIAHAAMIRHVTALRRTSDQLPVNVAITVHRRRTTTTTDNELGLRAYYTISDTIVQ</sequence>